<evidence type="ECO:0000256" key="1">
    <source>
        <dbReference type="SAM" id="MobiDB-lite"/>
    </source>
</evidence>
<protein>
    <submittedName>
        <fullName evidence="2">Uncharacterized protein</fullName>
    </submittedName>
</protein>
<proteinExistence type="predicted"/>
<dbReference type="Proteomes" id="UP001385951">
    <property type="component" value="Unassembled WGS sequence"/>
</dbReference>
<reference evidence="2 3" key="1">
    <citation type="submission" date="2022-09" db="EMBL/GenBank/DDBJ databases">
        <authorList>
            <person name="Palmer J.M."/>
        </authorList>
    </citation>
    <scope>NUCLEOTIDE SEQUENCE [LARGE SCALE GENOMIC DNA]</scope>
    <source>
        <strain evidence="2 3">DSM 7382</strain>
    </source>
</reference>
<feature type="compositionally biased region" description="Basic and acidic residues" evidence="1">
    <location>
        <begin position="211"/>
        <end position="223"/>
    </location>
</feature>
<feature type="compositionally biased region" description="Basic and acidic residues" evidence="1">
    <location>
        <begin position="232"/>
        <end position="242"/>
    </location>
</feature>
<name>A0AAW0FEW2_9APHY</name>
<organism evidence="2 3">
    <name type="scientific">Cerrena zonata</name>
    <dbReference type="NCBI Taxonomy" id="2478898"/>
    <lineage>
        <taxon>Eukaryota</taxon>
        <taxon>Fungi</taxon>
        <taxon>Dikarya</taxon>
        <taxon>Basidiomycota</taxon>
        <taxon>Agaricomycotina</taxon>
        <taxon>Agaricomycetes</taxon>
        <taxon>Polyporales</taxon>
        <taxon>Cerrenaceae</taxon>
        <taxon>Cerrena</taxon>
    </lineage>
</organism>
<comment type="caution">
    <text evidence="2">The sequence shown here is derived from an EMBL/GenBank/DDBJ whole genome shotgun (WGS) entry which is preliminary data.</text>
</comment>
<dbReference type="EMBL" id="JASBNA010000085">
    <property type="protein sequence ID" value="KAK7677600.1"/>
    <property type="molecule type" value="Genomic_DNA"/>
</dbReference>
<sequence>MSETAKTLCDNTSPGSTFRPFRDVLLSIIEYFPLDDHRPRTMSEPATARAAMRNHLLPLFHSSLDVDRILNHILNFPAGTDCNPADIIVKFLDYLNENHSIQWQPDSVTDIAEAIPPLTQHIAPLNKDSKGIPNYAPKIRAKTGEIELSCAAAESNKVGIQLINTENHIYPSNSTRRPGQGNEASITDHSPLTDRLDRNNKLRLRMTNHTGRSEIKQPDETRRWSPKTTSFRNEHTPSHVEATDRSVDIQDLSISTMESIHDEPAPYSDSADESLQIEDLGVTGKTLLDESPPFVLHEETHIVIPTSPPSPFCFSEMDLDSPPLIAITFDEQWSAMMLACPILAQHD</sequence>
<feature type="compositionally biased region" description="Polar residues" evidence="1">
    <location>
        <begin position="169"/>
        <end position="190"/>
    </location>
</feature>
<accession>A0AAW0FEW2</accession>
<evidence type="ECO:0000313" key="2">
    <source>
        <dbReference type="EMBL" id="KAK7677600.1"/>
    </source>
</evidence>
<evidence type="ECO:0000313" key="3">
    <source>
        <dbReference type="Proteomes" id="UP001385951"/>
    </source>
</evidence>
<keyword evidence="3" id="KW-1185">Reference proteome</keyword>
<feature type="region of interest" description="Disordered" evidence="1">
    <location>
        <begin position="208"/>
        <end position="242"/>
    </location>
</feature>
<gene>
    <name evidence="2" type="ORF">QCA50_019411</name>
</gene>
<dbReference type="AlphaFoldDB" id="A0AAW0FEW2"/>
<feature type="region of interest" description="Disordered" evidence="1">
    <location>
        <begin position="169"/>
        <end position="195"/>
    </location>
</feature>